<protein>
    <submittedName>
        <fullName evidence="11">Acyltransferase</fullName>
    </submittedName>
</protein>
<evidence type="ECO:0000256" key="3">
    <source>
        <dbReference type="ARBA" id="ARBA00022679"/>
    </source>
</evidence>
<feature type="transmembrane region" description="Helical" evidence="8">
    <location>
        <begin position="35"/>
        <end position="55"/>
    </location>
</feature>
<evidence type="ECO:0000256" key="4">
    <source>
        <dbReference type="ARBA" id="ARBA00022692"/>
    </source>
</evidence>
<keyword evidence="7 11" id="KW-0012">Acyltransferase</keyword>
<evidence type="ECO:0000256" key="5">
    <source>
        <dbReference type="ARBA" id="ARBA00022989"/>
    </source>
</evidence>
<accession>A0ABS3PX40</accession>
<dbReference type="InterPro" id="IPR043968">
    <property type="entry name" value="SGNH"/>
</dbReference>
<name>A0ABS3PX40_9FLAO</name>
<evidence type="ECO:0000256" key="2">
    <source>
        <dbReference type="ARBA" id="ARBA00022475"/>
    </source>
</evidence>
<keyword evidence="12" id="KW-1185">Reference proteome</keyword>
<evidence type="ECO:0000259" key="9">
    <source>
        <dbReference type="Pfam" id="PF01757"/>
    </source>
</evidence>
<organism evidence="11 12">
    <name type="scientific">Capnocytophaga bilenii</name>
    <dbReference type="NCBI Taxonomy" id="2819369"/>
    <lineage>
        <taxon>Bacteria</taxon>
        <taxon>Pseudomonadati</taxon>
        <taxon>Bacteroidota</taxon>
        <taxon>Flavobacteriia</taxon>
        <taxon>Flavobacteriales</taxon>
        <taxon>Flavobacteriaceae</taxon>
        <taxon>Capnocytophaga</taxon>
    </lineage>
</organism>
<dbReference type="InterPro" id="IPR050879">
    <property type="entry name" value="Acyltransferase_3"/>
</dbReference>
<comment type="caution">
    <text evidence="11">The sequence shown here is derived from an EMBL/GenBank/DDBJ whole genome shotgun (WGS) entry which is preliminary data.</text>
</comment>
<dbReference type="RefSeq" id="WP_208058468.1">
    <property type="nucleotide sequence ID" value="NZ_JAGDYP010000003.1"/>
</dbReference>
<sequence length="628" mass="72937">MLRKLNYRPDIDGLRALAVLSVILFHINPNYMPNGFLGVDIFFVISGYLITSIIYREMVEGTFSFANFYNRRIKRILPVFFVVLFVGLIVVWSIFLPRDFYGIINSVIASLAFMSNIYFARLGDYFGIDNELRPFTHIWSLSVEEQFYFIFPLILLIIFKIKFFSKNKLITLVVGGCILILLSFINLKKFDIELDIYYLPHLRIIELFTGSILSVFLYEKGNKLSVKQSNILGVISFIVLFLCLYIKDFFTPDNYFPGVLAFLPCTATSLLILSNEKGQWIKDIFSLKFVVWIGKLSYSLYLWHWVVLAIFRYIFGVGVLSLNNLLVALAITFIFSLLTYYLIEQPFRKKKYSFKKSLLLFYILPTIVLLSICFVMRTTKIPEDQQIFKHYNPKECDKCLQGDNVTALGDLHNSSSSKNILVIGDSHTSHIAPFIDIVAKKQGIKINIISEAGCPFLFDSSYPSIKKGCRQMNEYMRKHYQEYDIFILSNSIVEDEDILDFRRRLIETIQKLLDENKKVYLLNSSLIFDCNLPQVMYIEKNLSIKQNLKLKGKNYNKALKQWEQIKGLVKNKFPKVEIIDLLEYINEEGTIDGRPIILDRTHLNVYGAKKIAEKFIEEGKVLIKKEDL</sequence>
<evidence type="ECO:0000256" key="1">
    <source>
        <dbReference type="ARBA" id="ARBA00004651"/>
    </source>
</evidence>
<reference evidence="11 12" key="1">
    <citation type="submission" date="2021-03" db="EMBL/GenBank/DDBJ databases">
        <title>Isolation and description of Capnocytophaga bilenii sp. nov., a novel Capnocytophaga species, isolated from a gingivitis subject.</title>
        <authorList>
            <person name="Antezack A."/>
            <person name="Monnet-Corti V."/>
            <person name="La Scola B."/>
        </authorList>
    </citation>
    <scope>NUCLEOTIDE SEQUENCE [LARGE SCALE GENOMIC DNA]</scope>
    <source>
        <strain evidence="11 12">Marseille-Q4570</strain>
    </source>
</reference>
<dbReference type="InterPro" id="IPR002656">
    <property type="entry name" value="Acyl_transf_3_dom"/>
</dbReference>
<comment type="subcellular location">
    <subcellularLocation>
        <location evidence="1">Cell membrane</location>
        <topology evidence="1">Multi-pass membrane protein</topology>
    </subcellularLocation>
</comment>
<keyword evidence="3" id="KW-0808">Transferase</keyword>
<feature type="transmembrane region" description="Helical" evidence="8">
    <location>
        <begin position="310"/>
        <end position="338"/>
    </location>
</feature>
<dbReference type="InterPro" id="IPR036514">
    <property type="entry name" value="SGNH_hydro_sf"/>
</dbReference>
<dbReference type="PANTHER" id="PTHR23028">
    <property type="entry name" value="ACETYLTRANSFERASE"/>
    <property type="match status" value="1"/>
</dbReference>
<dbReference type="Proteomes" id="UP000681610">
    <property type="component" value="Unassembled WGS sequence"/>
</dbReference>
<evidence type="ECO:0000259" key="10">
    <source>
        <dbReference type="Pfam" id="PF19040"/>
    </source>
</evidence>
<dbReference type="GO" id="GO:0016746">
    <property type="term" value="F:acyltransferase activity"/>
    <property type="evidence" value="ECO:0007669"/>
    <property type="project" value="UniProtKB-KW"/>
</dbReference>
<feature type="transmembrane region" description="Helical" evidence="8">
    <location>
        <begin position="359"/>
        <end position="377"/>
    </location>
</feature>
<feature type="transmembrane region" description="Helical" evidence="8">
    <location>
        <begin position="230"/>
        <end position="249"/>
    </location>
</feature>
<feature type="transmembrane region" description="Helical" evidence="8">
    <location>
        <begin position="255"/>
        <end position="273"/>
    </location>
</feature>
<proteinExistence type="predicted"/>
<evidence type="ECO:0000256" key="8">
    <source>
        <dbReference type="SAM" id="Phobius"/>
    </source>
</evidence>
<feature type="transmembrane region" description="Helical" evidence="8">
    <location>
        <begin position="12"/>
        <end position="29"/>
    </location>
</feature>
<dbReference type="Pfam" id="PF19040">
    <property type="entry name" value="SGNH"/>
    <property type="match status" value="1"/>
</dbReference>
<feature type="transmembrane region" description="Helical" evidence="8">
    <location>
        <begin position="285"/>
        <end position="304"/>
    </location>
</feature>
<dbReference type="EMBL" id="JAGDYP010000003">
    <property type="protein sequence ID" value="MBO1883881.1"/>
    <property type="molecule type" value="Genomic_DNA"/>
</dbReference>
<dbReference type="Gene3D" id="3.40.50.1110">
    <property type="entry name" value="SGNH hydrolase"/>
    <property type="match status" value="1"/>
</dbReference>
<dbReference type="Pfam" id="PF01757">
    <property type="entry name" value="Acyl_transf_3"/>
    <property type="match status" value="1"/>
</dbReference>
<dbReference type="PANTHER" id="PTHR23028:SF53">
    <property type="entry name" value="ACYL_TRANSF_3 DOMAIN-CONTAINING PROTEIN"/>
    <property type="match status" value="1"/>
</dbReference>
<feature type="domain" description="SGNH" evidence="10">
    <location>
        <begin position="413"/>
        <end position="616"/>
    </location>
</feature>
<evidence type="ECO:0000313" key="11">
    <source>
        <dbReference type="EMBL" id="MBO1883881.1"/>
    </source>
</evidence>
<keyword evidence="6 8" id="KW-0472">Membrane</keyword>
<feature type="transmembrane region" description="Helical" evidence="8">
    <location>
        <begin position="76"/>
        <end position="95"/>
    </location>
</feature>
<keyword evidence="2" id="KW-1003">Cell membrane</keyword>
<feature type="transmembrane region" description="Helical" evidence="8">
    <location>
        <begin position="101"/>
        <end position="119"/>
    </location>
</feature>
<evidence type="ECO:0000256" key="7">
    <source>
        <dbReference type="ARBA" id="ARBA00023315"/>
    </source>
</evidence>
<evidence type="ECO:0000313" key="12">
    <source>
        <dbReference type="Proteomes" id="UP000681610"/>
    </source>
</evidence>
<keyword evidence="5 8" id="KW-1133">Transmembrane helix</keyword>
<dbReference type="SUPFAM" id="SSF52266">
    <property type="entry name" value="SGNH hydrolase"/>
    <property type="match status" value="1"/>
</dbReference>
<keyword evidence="4 8" id="KW-0812">Transmembrane</keyword>
<feature type="domain" description="Acyltransferase 3" evidence="9">
    <location>
        <begin position="10"/>
        <end position="340"/>
    </location>
</feature>
<evidence type="ECO:0000256" key="6">
    <source>
        <dbReference type="ARBA" id="ARBA00023136"/>
    </source>
</evidence>
<feature type="transmembrane region" description="Helical" evidence="8">
    <location>
        <begin position="169"/>
        <end position="187"/>
    </location>
</feature>
<gene>
    <name evidence="11" type="ORF">J4N46_05510</name>
</gene>
<feature type="transmembrane region" description="Helical" evidence="8">
    <location>
        <begin position="199"/>
        <end position="218"/>
    </location>
</feature>